<protein>
    <submittedName>
        <fullName evidence="2">Uncharacterized protein</fullName>
    </submittedName>
</protein>
<organism evidence="2 3">
    <name type="scientific">Brenthis ino</name>
    <name type="common">lesser marbled fritillary</name>
    <dbReference type="NCBI Taxonomy" id="405034"/>
    <lineage>
        <taxon>Eukaryota</taxon>
        <taxon>Metazoa</taxon>
        <taxon>Ecdysozoa</taxon>
        <taxon>Arthropoda</taxon>
        <taxon>Hexapoda</taxon>
        <taxon>Insecta</taxon>
        <taxon>Pterygota</taxon>
        <taxon>Neoptera</taxon>
        <taxon>Endopterygota</taxon>
        <taxon>Lepidoptera</taxon>
        <taxon>Glossata</taxon>
        <taxon>Ditrysia</taxon>
        <taxon>Papilionoidea</taxon>
        <taxon>Nymphalidae</taxon>
        <taxon>Heliconiinae</taxon>
        <taxon>Argynnini</taxon>
        <taxon>Brenthis</taxon>
    </lineage>
</organism>
<dbReference type="Proteomes" id="UP000838878">
    <property type="component" value="Chromosome 11"/>
</dbReference>
<accession>A0A8J9V7F3</accession>
<dbReference type="EMBL" id="OV170231">
    <property type="protein sequence ID" value="CAH0716753.1"/>
    <property type="molecule type" value="Genomic_DNA"/>
</dbReference>
<name>A0A8J9V7F3_9NEOP</name>
<feature type="region of interest" description="Disordered" evidence="1">
    <location>
        <begin position="107"/>
        <end position="161"/>
    </location>
</feature>
<evidence type="ECO:0000256" key="1">
    <source>
        <dbReference type="SAM" id="MobiDB-lite"/>
    </source>
</evidence>
<gene>
    <name evidence="2" type="ORF">BINO364_LOCUS3453</name>
</gene>
<dbReference type="AlphaFoldDB" id="A0A8J9V7F3"/>
<reference evidence="2" key="1">
    <citation type="submission" date="2021-12" db="EMBL/GenBank/DDBJ databases">
        <authorList>
            <person name="Martin H S."/>
        </authorList>
    </citation>
    <scope>NUCLEOTIDE SEQUENCE</scope>
</reference>
<proteinExistence type="predicted"/>
<feature type="non-terminal residue" evidence="2">
    <location>
        <position position="173"/>
    </location>
</feature>
<sequence>MQEEMRRPDDSDIKSQRTPVCLPAAELAGSRMSKAFSLLQLLSEDLAHKVAVADEAYRLYKNIQLEAQDEERDEESSLYEFLKRVRLNSALDALREVRCAARSARAPVLHTPPSSPAPRSSPAPITTYRSPLDDQIQLQLPSPPAAPDHRPTPSHHLPPAASLCNNDKPYYCI</sequence>
<keyword evidence="3" id="KW-1185">Reference proteome</keyword>
<evidence type="ECO:0000313" key="2">
    <source>
        <dbReference type="EMBL" id="CAH0716753.1"/>
    </source>
</evidence>
<dbReference type="OrthoDB" id="191673at2759"/>
<evidence type="ECO:0000313" key="3">
    <source>
        <dbReference type="Proteomes" id="UP000838878"/>
    </source>
</evidence>